<keyword evidence="1" id="KW-0238">DNA-binding</keyword>
<dbReference type="RefSeq" id="WP_171679143.1">
    <property type="nucleotide sequence ID" value="NZ_BAAAGT010000022.1"/>
</dbReference>
<feature type="domain" description="Resolvase/invertase-type recombinase catalytic" evidence="3">
    <location>
        <begin position="19"/>
        <end position="178"/>
    </location>
</feature>
<evidence type="ECO:0000313" key="8">
    <source>
        <dbReference type="Proteomes" id="UP000553957"/>
    </source>
</evidence>
<dbReference type="Pfam" id="PF00239">
    <property type="entry name" value="Resolvase"/>
    <property type="match status" value="1"/>
</dbReference>
<protein>
    <submittedName>
        <fullName evidence="5">DNA invertase Pin-like site-specific DNA recombinase</fullName>
    </submittedName>
    <submittedName>
        <fullName evidence="6">Recombinase family protein</fullName>
    </submittedName>
</protein>
<accession>A0A7Y4P476</accession>
<dbReference type="PROSITE" id="PS51737">
    <property type="entry name" value="RECOMBINASE_DNA_BIND"/>
    <property type="match status" value="1"/>
</dbReference>
<dbReference type="GO" id="GO:0003677">
    <property type="term" value="F:DNA binding"/>
    <property type="evidence" value="ECO:0007669"/>
    <property type="project" value="UniProtKB-KW"/>
</dbReference>
<dbReference type="PANTHER" id="PTHR30461:SF2">
    <property type="entry name" value="SERINE RECOMBINASE PINE-RELATED"/>
    <property type="match status" value="1"/>
</dbReference>
<sequence>MTPTRYADGVPKLQSRRPLASIYIRLSGAADEANTSREGMEEDARGVVANLGADVYAVHYDDGISGSVRDRPEFLAWLDDARSGTAQILVPYHGDRITREGVNAAAMVLDVIEGKDPATGAVVRPPVRFVSVDDGLDSERDAESFRWRFVIAAEVGRAELHRIKQRALARRRRLRAKGRVQGGRRGWPFRAVPRDDGKGMRYEPIPAHADAIRWTLEHLRAKGTKGDIVREWVRRGLKPKGTKKAEKEGRETYWHMTPITRILSNPNIYGAQMHGDDVIRNEDGTARIDEQQAILTYTEYRELQHLLGLRATRRNRPDPDTEALVDFFYCSSCDRVMYPHRPAAGRTWTYRCRGGVGVCPNPVSVVMTWAEPFVVREFRERLGDLPIDPGGWEPDVYTPDPAVVATLTEAIQAADERLKEDLEDEEALKVVRQRRDLRARLATIQDAAAESSAEAVIQYRETPPGQTYWEAFLAAPTIREKGDLVALAFNGKVTVHPGRPGYWDPKRLVWDGDDD</sequence>
<dbReference type="CDD" id="cd00338">
    <property type="entry name" value="Ser_Recombinase"/>
    <property type="match status" value="1"/>
</dbReference>
<dbReference type="SMART" id="SM00857">
    <property type="entry name" value="Resolvase"/>
    <property type="match status" value="1"/>
</dbReference>
<dbReference type="PROSITE" id="PS51736">
    <property type="entry name" value="RECOMBINASES_3"/>
    <property type="match status" value="1"/>
</dbReference>
<dbReference type="EMBL" id="JABJRC010000018">
    <property type="protein sequence ID" value="NOL45843.1"/>
    <property type="molecule type" value="Genomic_DNA"/>
</dbReference>
<dbReference type="InterPro" id="IPR006119">
    <property type="entry name" value="Resolv_N"/>
</dbReference>
<dbReference type="Proteomes" id="UP000534306">
    <property type="component" value="Unassembled WGS sequence"/>
</dbReference>
<dbReference type="AlphaFoldDB" id="A0A7Y4P476"/>
<dbReference type="PANTHER" id="PTHR30461">
    <property type="entry name" value="DNA-INVERTASE FROM LAMBDOID PROPHAGE"/>
    <property type="match status" value="1"/>
</dbReference>
<dbReference type="Gene3D" id="3.40.50.1390">
    <property type="entry name" value="Resolvase, N-terminal catalytic domain"/>
    <property type="match status" value="1"/>
</dbReference>
<proteinExistence type="predicted"/>
<dbReference type="GO" id="GO:0000150">
    <property type="term" value="F:DNA strand exchange activity"/>
    <property type="evidence" value="ECO:0007669"/>
    <property type="project" value="InterPro"/>
</dbReference>
<reference evidence="5 8" key="2">
    <citation type="submission" date="2020-08" db="EMBL/GenBank/DDBJ databases">
        <title>Sequencing the genomes of 1000 actinobacteria strains.</title>
        <authorList>
            <person name="Klenk H.-P."/>
        </authorList>
    </citation>
    <scope>NUCLEOTIDE SEQUENCE [LARGE SCALE GENOMIC DNA]</scope>
    <source>
        <strain evidence="5 8">DSM 15626</strain>
    </source>
</reference>
<dbReference type="InterPro" id="IPR038109">
    <property type="entry name" value="DNA_bind_recomb_sf"/>
</dbReference>
<evidence type="ECO:0000259" key="3">
    <source>
        <dbReference type="PROSITE" id="PS51736"/>
    </source>
</evidence>
<dbReference type="SUPFAM" id="SSF53041">
    <property type="entry name" value="Resolvase-like"/>
    <property type="match status" value="1"/>
</dbReference>
<evidence type="ECO:0000256" key="2">
    <source>
        <dbReference type="ARBA" id="ARBA00023172"/>
    </source>
</evidence>
<gene>
    <name evidence="5" type="ORF">HNR71_000016</name>
    <name evidence="6" type="ORF">HPO96_36925</name>
</gene>
<dbReference type="Gene3D" id="3.90.1750.20">
    <property type="entry name" value="Putative Large Serine Recombinase, Chain B, Domain 2"/>
    <property type="match status" value="1"/>
</dbReference>
<dbReference type="Pfam" id="PF07508">
    <property type="entry name" value="Recombinase"/>
    <property type="match status" value="1"/>
</dbReference>
<organism evidence="6 7">
    <name type="scientific">Kribbella sandramycini</name>
    <dbReference type="NCBI Taxonomy" id="60450"/>
    <lineage>
        <taxon>Bacteria</taxon>
        <taxon>Bacillati</taxon>
        <taxon>Actinomycetota</taxon>
        <taxon>Actinomycetes</taxon>
        <taxon>Propionibacteriales</taxon>
        <taxon>Kribbellaceae</taxon>
        <taxon>Kribbella</taxon>
    </lineage>
</organism>
<evidence type="ECO:0000256" key="1">
    <source>
        <dbReference type="ARBA" id="ARBA00023125"/>
    </source>
</evidence>
<dbReference type="InterPro" id="IPR050639">
    <property type="entry name" value="SSR_resolvase"/>
</dbReference>
<dbReference type="EMBL" id="JACHKF010000001">
    <property type="protein sequence ID" value="MBB6564379.1"/>
    <property type="molecule type" value="Genomic_DNA"/>
</dbReference>
<name>A0A7Y4P476_9ACTN</name>
<evidence type="ECO:0000259" key="4">
    <source>
        <dbReference type="PROSITE" id="PS51737"/>
    </source>
</evidence>
<reference evidence="6 7" key="1">
    <citation type="submission" date="2020-05" db="EMBL/GenBank/DDBJ databases">
        <title>Genome sequence of Kribbella sandramycini ATCC 39419.</title>
        <authorList>
            <person name="Maclea K.S."/>
            <person name="Fair J.L."/>
        </authorList>
    </citation>
    <scope>NUCLEOTIDE SEQUENCE [LARGE SCALE GENOMIC DNA]</scope>
    <source>
        <strain evidence="6 7">ATCC 39419</strain>
    </source>
</reference>
<dbReference type="Proteomes" id="UP000553957">
    <property type="component" value="Unassembled WGS sequence"/>
</dbReference>
<comment type="caution">
    <text evidence="6">The sequence shown here is derived from an EMBL/GenBank/DDBJ whole genome shotgun (WGS) entry which is preliminary data.</text>
</comment>
<keyword evidence="7" id="KW-1185">Reference proteome</keyword>
<dbReference type="InterPro" id="IPR011109">
    <property type="entry name" value="DNA_bind_recombinase_dom"/>
</dbReference>
<keyword evidence="2" id="KW-0233">DNA recombination</keyword>
<evidence type="ECO:0000313" key="6">
    <source>
        <dbReference type="EMBL" id="NOL45843.1"/>
    </source>
</evidence>
<evidence type="ECO:0000313" key="5">
    <source>
        <dbReference type="EMBL" id="MBB6564379.1"/>
    </source>
</evidence>
<feature type="domain" description="Recombinase" evidence="4">
    <location>
        <begin position="188"/>
        <end position="313"/>
    </location>
</feature>
<evidence type="ECO:0000313" key="7">
    <source>
        <dbReference type="Proteomes" id="UP000534306"/>
    </source>
</evidence>
<dbReference type="InterPro" id="IPR036162">
    <property type="entry name" value="Resolvase-like_N_sf"/>
</dbReference>